<organism evidence="2 3">
    <name type="scientific">Paenibacillus polymyxa</name>
    <name type="common">Bacillus polymyxa</name>
    <dbReference type="NCBI Taxonomy" id="1406"/>
    <lineage>
        <taxon>Bacteria</taxon>
        <taxon>Bacillati</taxon>
        <taxon>Bacillota</taxon>
        <taxon>Bacilli</taxon>
        <taxon>Bacillales</taxon>
        <taxon>Paenibacillaceae</taxon>
        <taxon>Paenibacillus</taxon>
    </lineage>
</organism>
<feature type="compositionally biased region" description="Polar residues" evidence="1">
    <location>
        <begin position="26"/>
        <end position="43"/>
    </location>
</feature>
<name>A0A378XT54_PAEPO</name>
<evidence type="ECO:0000256" key="1">
    <source>
        <dbReference type="SAM" id="MobiDB-lite"/>
    </source>
</evidence>
<dbReference type="EMBL" id="UGSC01000001">
    <property type="protein sequence ID" value="SUA66371.1"/>
    <property type="molecule type" value="Genomic_DNA"/>
</dbReference>
<dbReference type="Proteomes" id="UP000254400">
    <property type="component" value="Unassembled WGS sequence"/>
</dbReference>
<accession>A0A378XT54</accession>
<dbReference type="RefSeq" id="WP_019686258.1">
    <property type="nucleotide sequence ID" value="NZ_CP036496.1"/>
</dbReference>
<dbReference type="AlphaFoldDB" id="A0A378XT54"/>
<proteinExistence type="predicted"/>
<evidence type="ECO:0000313" key="3">
    <source>
        <dbReference type="Proteomes" id="UP000254400"/>
    </source>
</evidence>
<gene>
    <name evidence="2" type="ORF">NCTC10343_00975</name>
</gene>
<reference evidence="2 3" key="1">
    <citation type="submission" date="2018-06" db="EMBL/GenBank/DDBJ databases">
        <authorList>
            <consortium name="Pathogen Informatics"/>
            <person name="Doyle S."/>
        </authorList>
    </citation>
    <scope>NUCLEOTIDE SEQUENCE [LARGE SCALE GENOMIC DNA]</scope>
    <source>
        <strain evidence="2 3">NCTC10343</strain>
    </source>
</reference>
<sequence length="88" mass="9324">MVAALGTSVSAAPVVPSADTSVSVSASEALTKDQATSETAVDQSEQEAQKVVTKYLTAMHEKNFSDAVKKLILIKLKLLVPKKNPIRV</sequence>
<feature type="region of interest" description="Disordered" evidence="1">
    <location>
        <begin position="26"/>
        <end position="45"/>
    </location>
</feature>
<protein>
    <submittedName>
        <fullName evidence="2">Uncharacterized protein</fullName>
    </submittedName>
</protein>
<dbReference type="GeneID" id="93349785"/>
<evidence type="ECO:0000313" key="2">
    <source>
        <dbReference type="EMBL" id="SUA66371.1"/>
    </source>
</evidence>